<sequence>MFKKGKNGSEPTWLIVAIALLVGLIVPDRFNPLSSIGELFAKKGEKKD</sequence>
<evidence type="ECO:0000256" key="1">
    <source>
        <dbReference type="SAM" id="Phobius"/>
    </source>
</evidence>
<reference evidence="3" key="1">
    <citation type="submission" date="2015-01" db="EMBL/GenBank/DDBJ databases">
        <authorList>
            <person name="MANFREDI Pablo"/>
        </authorList>
    </citation>
    <scope>NUCLEOTIDE SEQUENCE [LARGE SCALE GENOMIC DNA]</scope>
    <source>
        <strain evidence="3">Ccyn2B</strain>
    </source>
</reference>
<dbReference type="RefSeq" id="WP_156120771.1">
    <property type="nucleotide sequence ID" value="NZ_BQMH01000001.1"/>
</dbReference>
<name>A0A0B7HD39_9FLAO</name>
<accession>A0A0B7HD39</accession>
<dbReference type="AlphaFoldDB" id="A0A0B7HD39"/>
<evidence type="ECO:0000313" key="2">
    <source>
        <dbReference type="EMBL" id="CEN37616.1"/>
    </source>
</evidence>
<protein>
    <submittedName>
        <fullName evidence="2">Uncharacterized protein</fullName>
    </submittedName>
</protein>
<keyword evidence="1" id="KW-0812">Transmembrane</keyword>
<dbReference type="EMBL" id="CDOD01000034">
    <property type="protein sequence ID" value="CEN37616.1"/>
    <property type="molecule type" value="Genomic_DNA"/>
</dbReference>
<evidence type="ECO:0000313" key="3">
    <source>
        <dbReference type="Proteomes" id="UP000038055"/>
    </source>
</evidence>
<feature type="transmembrane region" description="Helical" evidence="1">
    <location>
        <begin position="12"/>
        <end position="30"/>
    </location>
</feature>
<gene>
    <name evidence="2" type="ORF">CCYN2B_40156</name>
</gene>
<proteinExistence type="predicted"/>
<keyword evidence="1" id="KW-1133">Transmembrane helix</keyword>
<dbReference type="Proteomes" id="UP000038055">
    <property type="component" value="Unassembled WGS sequence"/>
</dbReference>
<keyword evidence="1" id="KW-0472">Membrane</keyword>
<keyword evidence="3" id="KW-1185">Reference proteome</keyword>
<organism evidence="2 3">
    <name type="scientific">Capnocytophaga cynodegmi</name>
    <dbReference type="NCBI Taxonomy" id="28189"/>
    <lineage>
        <taxon>Bacteria</taxon>
        <taxon>Pseudomonadati</taxon>
        <taxon>Bacteroidota</taxon>
        <taxon>Flavobacteriia</taxon>
        <taxon>Flavobacteriales</taxon>
        <taxon>Flavobacteriaceae</taxon>
        <taxon>Capnocytophaga</taxon>
    </lineage>
</organism>